<dbReference type="GO" id="GO:0009073">
    <property type="term" value="P:aromatic amino acid family biosynthetic process"/>
    <property type="evidence" value="ECO:0007669"/>
    <property type="project" value="UniProtKB-KW"/>
</dbReference>
<evidence type="ECO:0000256" key="1">
    <source>
        <dbReference type="ARBA" id="ARBA00001864"/>
    </source>
</evidence>
<evidence type="ECO:0000313" key="6">
    <source>
        <dbReference type="EMBL" id="KRN47163.1"/>
    </source>
</evidence>
<organism evidence="6 7">
    <name type="scientific">Weissella viridescens</name>
    <name type="common">Lactobacillus viridescens</name>
    <dbReference type="NCBI Taxonomy" id="1629"/>
    <lineage>
        <taxon>Bacteria</taxon>
        <taxon>Bacillati</taxon>
        <taxon>Bacillota</taxon>
        <taxon>Bacilli</taxon>
        <taxon>Lactobacillales</taxon>
        <taxon>Lactobacillaceae</taxon>
        <taxon>Weissella</taxon>
    </lineage>
</organism>
<keyword evidence="3" id="KW-0028">Amino-acid biosynthesis</keyword>
<name>A0A0R2H439_WEIVI</name>
<dbReference type="GO" id="GO:0046279">
    <property type="term" value="P:3,4-dihydroxybenzoate biosynthetic process"/>
    <property type="evidence" value="ECO:0007669"/>
    <property type="project" value="TreeGrafter"/>
</dbReference>
<evidence type="ECO:0000256" key="3">
    <source>
        <dbReference type="ARBA" id="ARBA00023141"/>
    </source>
</evidence>
<keyword evidence="5" id="KW-0704">Schiff base</keyword>
<dbReference type="CDD" id="cd00502">
    <property type="entry name" value="DHQase_I"/>
    <property type="match status" value="1"/>
</dbReference>
<keyword evidence="4" id="KW-0456">Lyase</keyword>
<dbReference type="EMBL" id="JQBM01000001">
    <property type="protein sequence ID" value="KRN47163.1"/>
    <property type="molecule type" value="Genomic_DNA"/>
</dbReference>
<keyword evidence="3" id="KW-0057">Aromatic amino acid biosynthesis</keyword>
<dbReference type="Pfam" id="PF01487">
    <property type="entry name" value="DHquinase_I"/>
    <property type="match status" value="1"/>
</dbReference>
<evidence type="ECO:0000313" key="7">
    <source>
        <dbReference type="Proteomes" id="UP000051992"/>
    </source>
</evidence>
<dbReference type="Proteomes" id="UP000051992">
    <property type="component" value="Unassembled WGS sequence"/>
</dbReference>
<sequence>MSKSLQIGSAQAKARRPLIVVPLLVEDATMFQAQITQFNQCQADVIEWRIDAWHFFADLIKLMPQLLGQFNKPVLVTYRTQDEGGLTAFDQNLYRQLNQLAITNGASAIDIEVAHLGVMHDLRTLAYQNQVTVIGSKHCLGPAQADVQNILAELVKLPVDVVKFAEDVQTSTETDALLTATRAISLGTDKPLITMGMGAAGQRSRTIGYQYGSQLTFASLTKASAAGQLSLSDLCKALNMNEK</sequence>
<dbReference type="InterPro" id="IPR013785">
    <property type="entry name" value="Aldolase_TIM"/>
</dbReference>
<dbReference type="EC" id="4.2.1.10" evidence="2"/>
<gene>
    <name evidence="6" type="ORF">IV50_GL000435</name>
</gene>
<keyword evidence="7" id="KW-1185">Reference proteome</keyword>
<comment type="catalytic activity">
    <reaction evidence="1">
        <text>3-dehydroquinate = 3-dehydroshikimate + H2O</text>
        <dbReference type="Rhea" id="RHEA:21096"/>
        <dbReference type="ChEBI" id="CHEBI:15377"/>
        <dbReference type="ChEBI" id="CHEBI:16630"/>
        <dbReference type="ChEBI" id="CHEBI:32364"/>
        <dbReference type="EC" id="4.2.1.10"/>
    </reaction>
</comment>
<dbReference type="SUPFAM" id="SSF51569">
    <property type="entry name" value="Aldolase"/>
    <property type="match status" value="1"/>
</dbReference>
<dbReference type="PANTHER" id="PTHR43699:SF1">
    <property type="entry name" value="3-DEHYDROQUINATE DEHYDRATASE"/>
    <property type="match status" value="1"/>
</dbReference>
<dbReference type="PATRIC" id="fig|1629.5.peg.439"/>
<dbReference type="GO" id="GO:0003855">
    <property type="term" value="F:3-dehydroquinate dehydratase activity"/>
    <property type="evidence" value="ECO:0007669"/>
    <property type="project" value="UniProtKB-EC"/>
</dbReference>
<dbReference type="InterPro" id="IPR050146">
    <property type="entry name" value="Type-I_3-dehydroquinase"/>
</dbReference>
<dbReference type="PANTHER" id="PTHR43699">
    <property type="entry name" value="3-DEHYDROQUINATE DEHYDRATASE"/>
    <property type="match status" value="1"/>
</dbReference>
<accession>A0A0R2H439</accession>
<reference evidence="6 7" key="1">
    <citation type="journal article" date="2015" name="Genome Announc.">
        <title>Expanding the biotechnology potential of lactobacilli through comparative genomics of 213 strains and associated genera.</title>
        <authorList>
            <person name="Sun Z."/>
            <person name="Harris H.M."/>
            <person name="McCann A."/>
            <person name="Guo C."/>
            <person name="Argimon S."/>
            <person name="Zhang W."/>
            <person name="Yang X."/>
            <person name="Jeffery I.B."/>
            <person name="Cooney J.C."/>
            <person name="Kagawa T.F."/>
            <person name="Liu W."/>
            <person name="Song Y."/>
            <person name="Salvetti E."/>
            <person name="Wrobel A."/>
            <person name="Rasinkangas P."/>
            <person name="Parkhill J."/>
            <person name="Rea M.C."/>
            <person name="O'Sullivan O."/>
            <person name="Ritari J."/>
            <person name="Douillard F.P."/>
            <person name="Paul Ross R."/>
            <person name="Yang R."/>
            <person name="Briner A.E."/>
            <person name="Felis G.E."/>
            <person name="de Vos W.M."/>
            <person name="Barrangou R."/>
            <person name="Klaenhammer T.R."/>
            <person name="Caufield P.W."/>
            <person name="Cui Y."/>
            <person name="Zhang H."/>
            <person name="O'Toole P.W."/>
        </authorList>
    </citation>
    <scope>NUCLEOTIDE SEQUENCE [LARGE SCALE GENOMIC DNA]</scope>
    <source>
        <strain evidence="6 7">DSM 20410</strain>
    </source>
</reference>
<dbReference type="Gene3D" id="3.20.20.70">
    <property type="entry name" value="Aldolase class I"/>
    <property type="match status" value="1"/>
</dbReference>
<evidence type="ECO:0000256" key="2">
    <source>
        <dbReference type="ARBA" id="ARBA00012060"/>
    </source>
</evidence>
<protein>
    <recommendedName>
        <fullName evidence="2">3-dehydroquinate dehydratase</fullName>
        <ecNumber evidence="2">4.2.1.10</ecNumber>
    </recommendedName>
</protein>
<evidence type="ECO:0000256" key="4">
    <source>
        <dbReference type="ARBA" id="ARBA00023239"/>
    </source>
</evidence>
<evidence type="ECO:0000256" key="5">
    <source>
        <dbReference type="ARBA" id="ARBA00023270"/>
    </source>
</evidence>
<dbReference type="AlphaFoldDB" id="A0A0R2H439"/>
<dbReference type="RefSeq" id="WP_057744371.1">
    <property type="nucleotide sequence ID" value="NZ_BJLU01000003.1"/>
</dbReference>
<proteinExistence type="predicted"/>
<dbReference type="OrthoDB" id="9813659at2"/>
<comment type="caution">
    <text evidence="6">The sequence shown here is derived from an EMBL/GenBank/DDBJ whole genome shotgun (WGS) entry which is preliminary data.</text>
</comment>
<dbReference type="InterPro" id="IPR001381">
    <property type="entry name" value="DHquinase_I"/>
</dbReference>